<evidence type="ECO:0000313" key="3">
    <source>
        <dbReference type="Proteomes" id="UP001142292"/>
    </source>
</evidence>
<sequence>MGVRGEQLGGHLDVARGVEAAYGHAPDLQRRAHSGSEISVALEQEPDHLGPHHTAPEDGDAQGFDGVRGRLVAAHAPRVSGTGSRLRLPL</sequence>
<protein>
    <submittedName>
        <fullName evidence="2">Uncharacterized protein</fullName>
    </submittedName>
</protein>
<organism evidence="2 3">
    <name type="scientific">Nocardioides luteus</name>
    <dbReference type="NCBI Taxonomy" id="1844"/>
    <lineage>
        <taxon>Bacteria</taxon>
        <taxon>Bacillati</taxon>
        <taxon>Actinomycetota</taxon>
        <taxon>Actinomycetes</taxon>
        <taxon>Propionibacteriales</taxon>
        <taxon>Nocardioidaceae</taxon>
        <taxon>Nocardioides</taxon>
    </lineage>
</organism>
<name>A0ABQ5SUY6_9ACTN</name>
<dbReference type="Proteomes" id="UP001142292">
    <property type="component" value="Unassembled WGS sequence"/>
</dbReference>
<reference evidence="2" key="2">
    <citation type="submission" date="2023-01" db="EMBL/GenBank/DDBJ databases">
        <authorList>
            <person name="Sun Q."/>
            <person name="Evtushenko L."/>
        </authorList>
    </citation>
    <scope>NUCLEOTIDE SEQUENCE</scope>
    <source>
        <strain evidence="2">VKM Ac-1246</strain>
    </source>
</reference>
<comment type="caution">
    <text evidence="2">The sequence shown here is derived from an EMBL/GenBank/DDBJ whole genome shotgun (WGS) entry which is preliminary data.</text>
</comment>
<accession>A0ABQ5SUY6</accession>
<gene>
    <name evidence="2" type="ORF">GCM10017579_20440</name>
</gene>
<dbReference type="EMBL" id="BSEL01000005">
    <property type="protein sequence ID" value="GLJ68008.1"/>
    <property type="molecule type" value="Genomic_DNA"/>
</dbReference>
<reference evidence="2" key="1">
    <citation type="journal article" date="2014" name="Int. J. Syst. Evol. Microbiol.">
        <title>Complete genome of a new Firmicutes species belonging to the dominant human colonic microbiota ('Ruminococcus bicirculans') reveals two chromosomes and a selective capacity to utilize plant glucans.</title>
        <authorList>
            <consortium name="NISC Comparative Sequencing Program"/>
            <person name="Wegmann U."/>
            <person name="Louis P."/>
            <person name="Goesmann A."/>
            <person name="Henrissat B."/>
            <person name="Duncan S.H."/>
            <person name="Flint H.J."/>
        </authorList>
    </citation>
    <scope>NUCLEOTIDE SEQUENCE</scope>
    <source>
        <strain evidence="2">VKM Ac-1246</strain>
    </source>
</reference>
<proteinExistence type="predicted"/>
<feature type="region of interest" description="Disordered" evidence="1">
    <location>
        <begin position="23"/>
        <end position="65"/>
    </location>
</feature>
<evidence type="ECO:0000313" key="2">
    <source>
        <dbReference type="EMBL" id="GLJ68008.1"/>
    </source>
</evidence>
<keyword evidence="3" id="KW-1185">Reference proteome</keyword>
<evidence type="ECO:0000256" key="1">
    <source>
        <dbReference type="SAM" id="MobiDB-lite"/>
    </source>
</evidence>
<feature type="compositionally biased region" description="Basic and acidic residues" evidence="1">
    <location>
        <begin position="45"/>
        <end position="56"/>
    </location>
</feature>